<organism evidence="1 2">
    <name type="scientific">Pedococcus ginsenosidimutans</name>
    <dbReference type="NCBI Taxonomy" id="490570"/>
    <lineage>
        <taxon>Bacteria</taxon>
        <taxon>Bacillati</taxon>
        <taxon>Actinomycetota</taxon>
        <taxon>Actinomycetes</taxon>
        <taxon>Micrococcales</taxon>
        <taxon>Intrasporangiaceae</taxon>
        <taxon>Pedococcus</taxon>
    </lineage>
</organism>
<dbReference type="EMBL" id="BAABLO010000004">
    <property type="protein sequence ID" value="GAA4717357.1"/>
    <property type="molecule type" value="Genomic_DNA"/>
</dbReference>
<keyword evidence="2" id="KW-1185">Reference proteome</keyword>
<sequence>MKTDDTMADWHGLLASKSQAQRFFAAEHPLDLVYGIDSEGRALMALLTDAPPPVEDLSDDVRVHQQTREDGRHVTTWSLMEHQLFDTFVTLCCDVVQRSDIPEDRSSALDALLRGLGEWQLLLRPGQYRRLSLEALRGLVAELLVASRTLTANRRLPEVISHWTGPLGAPHDFTFLTGELHEVKAKRMAGTSVRVASVEQLDPPVDKTLTLHVLDLDERSNDTEGVVSLATLVDEVRAGLATSPSVRLRFDRLLTGLGLDLTDGWYGATWFKPGAHSQFRVSPDFPSLRSSVLQPHILQVRYKLDIQHLAPWALDSDTADEEVL</sequence>
<evidence type="ECO:0000313" key="1">
    <source>
        <dbReference type="EMBL" id="GAA4717357.1"/>
    </source>
</evidence>
<dbReference type="Pfam" id="PF14390">
    <property type="entry name" value="DUF4420"/>
    <property type="match status" value="1"/>
</dbReference>
<dbReference type="Proteomes" id="UP001500556">
    <property type="component" value="Unassembled WGS sequence"/>
</dbReference>
<dbReference type="InterPro" id="IPR025534">
    <property type="entry name" value="DUF4420"/>
</dbReference>
<proteinExistence type="predicted"/>
<comment type="caution">
    <text evidence="1">The sequence shown here is derived from an EMBL/GenBank/DDBJ whole genome shotgun (WGS) entry which is preliminary data.</text>
</comment>
<protein>
    <recommendedName>
        <fullName evidence="3">PD-(D/E)XK motif protein</fullName>
    </recommendedName>
</protein>
<gene>
    <name evidence="1" type="ORF">GCM10025782_13060</name>
</gene>
<dbReference type="RefSeq" id="WP_345501973.1">
    <property type="nucleotide sequence ID" value="NZ_BAABLO010000004.1"/>
</dbReference>
<evidence type="ECO:0008006" key="3">
    <source>
        <dbReference type="Google" id="ProtNLM"/>
    </source>
</evidence>
<reference evidence="2" key="1">
    <citation type="journal article" date="2019" name="Int. J. Syst. Evol. Microbiol.">
        <title>The Global Catalogue of Microorganisms (GCM) 10K type strain sequencing project: providing services to taxonomists for standard genome sequencing and annotation.</title>
        <authorList>
            <consortium name="The Broad Institute Genomics Platform"/>
            <consortium name="The Broad Institute Genome Sequencing Center for Infectious Disease"/>
            <person name="Wu L."/>
            <person name="Ma J."/>
        </authorList>
    </citation>
    <scope>NUCLEOTIDE SEQUENCE [LARGE SCALE GENOMIC DNA]</scope>
    <source>
        <strain evidence="2">JCM 18961</strain>
    </source>
</reference>
<name>A0ABP8XXD2_9MICO</name>
<evidence type="ECO:0000313" key="2">
    <source>
        <dbReference type="Proteomes" id="UP001500556"/>
    </source>
</evidence>
<accession>A0ABP8XXD2</accession>